<dbReference type="EMBL" id="BMAW01129259">
    <property type="protein sequence ID" value="GFU29674.1"/>
    <property type="molecule type" value="Genomic_DNA"/>
</dbReference>
<sequence>MPLYESLFSDCNDKLVKSSSDEEMSVDYPPLVSFSGFWNPENISSSSDTDHKVQSIYSQDRLQGLAAGAGTPNPNHRFDNSCKLYSCRL</sequence>
<comment type="caution">
    <text evidence="1">The sequence shown here is derived from an EMBL/GenBank/DDBJ whole genome shotgun (WGS) entry which is preliminary data.</text>
</comment>
<name>A0A8X6QJ36_NEPPI</name>
<evidence type="ECO:0000313" key="2">
    <source>
        <dbReference type="Proteomes" id="UP000887013"/>
    </source>
</evidence>
<evidence type="ECO:0000313" key="1">
    <source>
        <dbReference type="EMBL" id="GFU29674.1"/>
    </source>
</evidence>
<reference evidence="1" key="1">
    <citation type="submission" date="2020-08" db="EMBL/GenBank/DDBJ databases">
        <title>Multicomponent nature underlies the extraordinary mechanical properties of spider dragline silk.</title>
        <authorList>
            <person name="Kono N."/>
            <person name="Nakamura H."/>
            <person name="Mori M."/>
            <person name="Yoshida Y."/>
            <person name="Ohtoshi R."/>
            <person name="Malay A.D."/>
            <person name="Moran D.A.P."/>
            <person name="Tomita M."/>
            <person name="Numata K."/>
            <person name="Arakawa K."/>
        </authorList>
    </citation>
    <scope>NUCLEOTIDE SEQUENCE</scope>
</reference>
<keyword evidence="2" id="KW-1185">Reference proteome</keyword>
<gene>
    <name evidence="1" type="ORF">NPIL_323601</name>
</gene>
<dbReference type="AlphaFoldDB" id="A0A8X6QJ36"/>
<dbReference type="Proteomes" id="UP000887013">
    <property type="component" value="Unassembled WGS sequence"/>
</dbReference>
<organism evidence="1 2">
    <name type="scientific">Nephila pilipes</name>
    <name type="common">Giant wood spider</name>
    <name type="synonym">Nephila maculata</name>
    <dbReference type="NCBI Taxonomy" id="299642"/>
    <lineage>
        <taxon>Eukaryota</taxon>
        <taxon>Metazoa</taxon>
        <taxon>Ecdysozoa</taxon>
        <taxon>Arthropoda</taxon>
        <taxon>Chelicerata</taxon>
        <taxon>Arachnida</taxon>
        <taxon>Araneae</taxon>
        <taxon>Araneomorphae</taxon>
        <taxon>Entelegynae</taxon>
        <taxon>Araneoidea</taxon>
        <taxon>Nephilidae</taxon>
        <taxon>Nephila</taxon>
    </lineage>
</organism>
<proteinExistence type="predicted"/>
<accession>A0A8X6QJ36</accession>
<protein>
    <submittedName>
        <fullName evidence="1">Uncharacterized protein</fullName>
    </submittedName>
</protein>